<protein>
    <recommendedName>
        <fullName evidence="3">Peptidase aspartic putative domain-containing protein</fullName>
    </recommendedName>
</protein>
<evidence type="ECO:0008006" key="3">
    <source>
        <dbReference type="Google" id="ProtNLM"/>
    </source>
</evidence>
<dbReference type="Proteomes" id="UP000005408">
    <property type="component" value="Unassembled WGS sequence"/>
</dbReference>
<accession>A0A8W8ILI6</accession>
<name>A0A8W8ILI6_MAGGI</name>
<sequence length="186" mass="20719">MGFGHVSSSRNLKCPRNGTLSVSRNCVFVAWVLNQNAPEFRPFRNPQRPTSSVRTAENSNVDTQISVNQARTLTCHGGEPQFIALRTIPVIVRNGSKTMRVNALLDDASTRTFFNADVAAELGLHGKLQRITVGVLNDKTEPFETMPVEFQIESVDGRTKTKVEALTADKVTGDMCVISWRKYQHR</sequence>
<evidence type="ECO:0000313" key="1">
    <source>
        <dbReference type="EnsemblMetazoa" id="G14509.1:cds"/>
    </source>
</evidence>
<organism evidence="1 2">
    <name type="scientific">Magallana gigas</name>
    <name type="common">Pacific oyster</name>
    <name type="synonym">Crassostrea gigas</name>
    <dbReference type="NCBI Taxonomy" id="29159"/>
    <lineage>
        <taxon>Eukaryota</taxon>
        <taxon>Metazoa</taxon>
        <taxon>Spiralia</taxon>
        <taxon>Lophotrochozoa</taxon>
        <taxon>Mollusca</taxon>
        <taxon>Bivalvia</taxon>
        <taxon>Autobranchia</taxon>
        <taxon>Pteriomorphia</taxon>
        <taxon>Ostreida</taxon>
        <taxon>Ostreoidea</taxon>
        <taxon>Ostreidae</taxon>
        <taxon>Magallana</taxon>
    </lineage>
</organism>
<reference evidence="1" key="1">
    <citation type="submission" date="2022-08" db="UniProtKB">
        <authorList>
            <consortium name="EnsemblMetazoa"/>
        </authorList>
    </citation>
    <scope>IDENTIFICATION</scope>
    <source>
        <strain evidence="1">05x7-T-G4-1.051#20</strain>
    </source>
</reference>
<keyword evidence="2" id="KW-1185">Reference proteome</keyword>
<dbReference type="AlphaFoldDB" id="A0A8W8ILI6"/>
<proteinExistence type="predicted"/>
<evidence type="ECO:0000313" key="2">
    <source>
        <dbReference type="Proteomes" id="UP000005408"/>
    </source>
</evidence>
<dbReference type="EnsemblMetazoa" id="G14509.1">
    <property type="protein sequence ID" value="G14509.1:cds"/>
    <property type="gene ID" value="G14509"/>
</dbReference>